<evidence type="ECO:0000256" key="1">
    <source>
        <dbReference type="SAM" id="MobiDB-lite"/>
    </source>
</evidence>
<dbReference type="GO" id="GO:0016973">
    <property type="term" value="P:poly(A)+ mRNA export from nucleus"/>
    <property type="evidence" value="ECO:0000318"/>
    <property type="project" value="GO_Central"/>
</dbReference>
<evidence type="ECO:0000313" key="2">
    <source>
        <dbReference type="EMBL" id="KGN52166.1"/>
    </source>
</evidence>
<dbReference type="Proteomes" id="UP000029981">
    <property type="component" value="Chromosome 5"/>
</dbReference>
<feature type="compositionally biased region" description="Basic residues" evidence="1">
    <location>
        <begin position="952"/>
        <end position="961"/>
    </location>
</feature>
<name>A0A0A0KWL0_CUCSA</name>
<reference evidence="2 3" key="1">
    <citation type="journal article" date="2009" name="Nat. Genet.">
        <title>The genome of the cucumber, Cucumis sativus L.</title>
        <authorList>
            <person name="Huang S."/>
            <person name="Li R."/>
            <person name="Zhang Z."/>
            <person name="Li L."/>
            <person name="Gu X."/>
            <person name="Fan W."/>
            <person name="Lucas W.J."/>
            <person name="Wang X."/>
            <person name="Xie B."/>
            <person name="Ni P."/>
            <person name="Ren Y."/>
            <person name="Zhu H."/>
            <person name="Li J."/>
            <person name="Lin K."/>
            <person name="Jin W."/>
            <person name="Fei Z."/>
            <person name="Li G."/>
            <person name="Staub J."/>
            <person name="Kilian A."/>
            <person name="van der Vossen E.A."/>
            <person name="Wu Y."/>
            <person name="Guo J."/>
            <person name="He J."/>
            <person name="Jia Z."/>
            <person name="Ren Y."/>
            <person name="Tian G."/>
            <person name="Lu Y."/>
            <person name="Ruan J."/>
            <person name="Qian W."/>
            <person name="Wang M."/>
            <person name="Huang Q."/>
            <person name="Li B."/>
            <person name="Xuan Z."/>
            <person name="Cao J."/>
            <person name="Asan"/>
            <person name="Wu Z."/>
            <person name="Zhang J."/>
            <person name="Cai Q."/>
            <person name="Bai Y."/>
            <person name="Zhao B."/>
            <person name="Han Y."/>
            <person name="Li Y."/>
            <person name="Li X."/>
            <person name="Wang S."/>
            <person name="Shi Q."/>
            <person name="Liu S."/>
            <person name="Cho W.K."/>
            <person name="Kim J.Y."/>
            <person name="Xu Y."/>
            <person name="Heller-Uszynska K."/>
            <person name="Miao H."/>
            <person name="Cheng Z."/>
            <person name="Zhang S."/>
            <person name="Wu J."/>
            <person name="Yang Y."/>
            <person name="Kang H."/>
            <person name="Li M."/>
            <person name="Liang H."/>
            <person name="Ren X."/>
            <person name="Shi Z."/>
            <person name="Wen M."/>
            <person name="Jian M."/>
            <person name="Yang H."/>
            <person name="Zhang G."/>
            <person name="Yang Z."/>
            <person name="Chen R."/>
            <person name="Liu S."/>
            <person name="Li J."/>
            <person name="Ma L."/>
            <person name="Liu H."/>
            <person name="Zhou Y."/>
            <person name="Zhao J."/>
            <person name="Fang X."/>
            <person name="Li G."/>
            <person name="Fang L."/>
            <person name="Li Y."/>
            <person name="Liu D."/>
            <person name="Zheng H."/>
            <person name="Zhang Y."/>
            <person name="Qin N."/>
            <person name="Li Z."/>
            <person name="Yang G."/>
            <person name="Yang S."/>
            <person name="Bolund L."/>
            <person name="Kristiansen K."/>
            <person name="Zheng H."/>
            <person name="Li S."/>
            <person name="Zhang X."/>
            <person name="Yang H."/>
            <person name="Wang J."/>
            <person name="Sun R."/>
            <person name="Zhang B."/>
            <person name="Jiang S."/>
            <person name="Wang J."/>
            <person name="Du Y."/>
            <person name="Li S."/>
        </authorList>
    </citation>
    <scope>NUCLEOTIDE SEQUENCE [LARGE SCALE GENOMIC DNA]</scope>
    <source>
        <strain evidence="3">cv. 9930</strain>
    </source>
</reference>
<proteinExistence type="predicted"/>
<accession>A0A0A0KWL0</accession>
<dbReference type="AlphaFoldDB" id="A0A0A0KWL0"/>
<dbReference type="PANTHER" id="PTHR33416">
    <property type="entry name" value="NUCLEAR PORE COMPLEX PROTEIN NUP1"/>
    <property type="match status" value="1"/>
</dbReference>
<dbReference type="Gramene" id="KGN52166">
    <property type="protein sequence ID" value="KGN52166"/>
    <property type="gene ID" value="Csa_5G613440"/>
</dbReference>
<gene>
    <name evidence="2" type="ORF">Csa_5G613440</name>
</gene>
<feature type="compositionally biased region" description="Polar residues" evidence="1">
    <location>
        <begin position="379"/>
        <end position="388"/>
    </location>
</feature>
<reference evidence="2 3" key="2">
    <citation type="journal article" date="2009" name="PLoS ONE">
        <title>An integrated genetic and cytogenetic map of the cucumber genome.</title>
        <authorList>
            <person name="Ren Y."/>
            <person name="Zhang Z."/>
            <person name="Liu J."/>
            <person name="Staub J.E."/>
            <person name="Han Y."/>
            <person name="Cheng Z."/>
            <person name="Li X."/>
            <person name="Lu J."/>
            <person name="Miao H."/>
            <person name="Kang H."/>
            <person name="Xie B."/>
            <person name="Gu X."/>
            <person name="Wang X."/>
            <person name="Du Y."/>
            <person name="Jin W."/>
            <person name="Huang S."/>
        </authorList>
    </citation>
    <scope>NUCLEOTIDE SEQUENCE [LARGE SCALE GENOMIC DNA]</scope>
    <source>
        <strain evidence="3">cv. 9930</strain>
    </source>
</reference>
<sequence>MELEKTLKQKTFTRSEINHLTTLLHSRNGDLPVVHKEKSFKFISSIPEPNRKEFVKIPNSEVRMGRPSISTPILSSSVLDGDISSPAEVARAYMGSRESKVCPSMRSLRAQGLGKNSTDSTSLTNMLLAPPSISQFIQHSLARFYETPSVFSWSGFRVEITDNENGLKRRSSFLDNHIRSIVSLRKIRQKPNIHLSKGLSLPISARPISVPVVGLSFDASQSSKFGRTQNFPSCIWNSQLSTKPNKTFARKFITNVESDNIPGAGSSSIYTLSRSSKMASKILEQLEKLTSPKEKVSTFNLLPVREKYHPKLSPAEVVGHLKSVKDVDLPRDDKQSNSLLGISYQGNRENTFQHKEKLEKLKSSDPHPNRDLLKDYGSMGSSKDSMNDQGMPESAVVKSTIQPPKDKQAFPMLPDKDSVYQDESSAARVAPATAEVREGDVSLAVRQTTANESLSPARIQKPSEVIVGSSLYGSSDSETFGDSIDDDIDTGLTFQNASSLCTSQPETNDSFGNKNLPENKQIVSPVFSFVNNVSPRKQPIASSAALDIGNKDDSLTELCADSENVNEPSYPYTQCNPASSNDKLDSSWRTCNDAFSSSVSLSAGLAFSFSSNPGNQSPNDGLSISCPSLYSSYSPSTGFMNRSSSRNIFLSAPYAINNANIITTMASLFSPTTSGAGSYEDEIKQDASLRNVNDTYFSSITTPANSHYSMFSFGSAATPSFVTNLLSKPTVSSATELSAPDVSVEKEFIANAEKTSMILESSTSHVSSGMAGKASVCCGLSFGCSSPASEQFNSGNRPSEFPITGFTSAHATSTISTSNVSTSSTLLEFESFTGASFSSIRCTTSAAALANSTPVLSNSYPKVAFSVSSVNNDCEEQGTSKDNVPLFSQKPKFSFGSGTSELTLFQVGKLENQQTLAEPQNSYPYMAASNSLEAKAGGSFSLNAGGSDKANRRSVKFKRRK</sequence>
<reference evidence="2 3" key="3">
    <citation type="journal article" date="2010" name="BMC Genomics">
        <title>Transcriptome sequencing and comparative analysis of cucumber flowers with different sex types.</title>
        <authorList>
            <person name="Guo S."/>
            <person name="Zheng Y."/>
            <person name="Joung J.G."/>
            <person name="Liu S."/>
            <person name="Zhang Z."/>
            <person name="Crasta O.R."/>
            <person name="Sobral B.W."/>
            <person name="Xu Y."/>
            <person name="Huang S."/>
            <person name="Fei Z."/>
        </authorList>
    </citation>
    <scope>NUCLEOTIDE SEQUENCE [LARGE SCALE GENOMIC DNA]</scope>
    <source>
        <strain evidence="3">cv. 9930</strain>
    </source>
</reference>
<dbReference type="GO" id="GO:0071763">
    <property type="term" value="P:nuclear membrane organization"/>
    <property type="evidence" value="ECO:0000318"/>
    <property type="project" value="GO_Central"/>
</dbReference>
<dbReference type="STRING" id="3659.A0A0A0KWL0"/>
<protein>
    <recommendedName>
        <fullName evidence="4">Nuclear pore complex protein NUP1-like</fullName>
    </recommendedName>
</protein>
<dbReference type="GO" id="GO:0005635">
    <property type="term" value="C:nuclear envelope"/>
    <property type="evidence" value="ECO:0000318"/>
    <property type="project" value="GO_Central"/>
</dbReference>
<feature type="region of interest" description="Disordered" evidence="1">
    <location>
        <begin position="939"/>
        <end position="961"/>
    </location>
</feature>
<evidence type="ECO:0008006" key="4">
    <source>
        <dbReference type="Google" id="ProtNLM"/>
    </source>
</evidence>
<dbReference type="PANTHER" id="PTHR33416:SF20">
    <property type="entry name" value="NUCLEAR PORE COMPLEX PROTEIN NUP1"/>
    <property type="match status" value="1"/>
</dbReference>
<feature type="compositionally biased region" description="Basic and acidic residues" evidence="1">
    <location>
        <begin position="359"/>
        <end position="374"/>
    </location>
</feature>
<evidence type="ECO:0000313" key="3">
    <source>
        <dbReference type="Proteomes" id="UP000029981"/>
    </source>
</evidence>
<feature type="region of interest" description="Disordered" evidence="1">
    <location>
        <begin position="359"/>
        <end position="391"/>
    </location>
</feature>
<reference evidence="2 3" key="4">
    <citation type="journal article" date="2011" name="BMC Genomics">
        <title>RNA-Seq improves annotation of protein-coding genes in the cucumber genome.</title>
        <authorList>
            <person name="Li Z."/>
            <person name="Zhang Z."/>
            <person name="Yan P."/>
            <person name="Huang S."/>
            <person name="Fei Z."/>
            <person name="Lin K."/>
        </authorList>
    </citation>
    <scope>NUCLEOTIDE SEQUENCE [LARGE SCALE GENOMIC DNA]</scope>
    <source>
        <strain evidence="3">cv. 9930</strain>
    </source>
</reference>
<keyword evidence="3" id="KW-1185">Reference proteome</keyword>
<dbReference type="EMBL" id="CM002926">
    <property type="protein sequence ID" value="KGN52166.1"/>
    <property type="molecule type" value="Genomic_DNA"/>
</dbReference>
<organism evidence="2 3">
    <name type="scientific">Cucumis sativus</name>
    <name type="common">Cucumber</name>
    <dbReference type="NCBI Taxonomy" id="3659"/>
    <lineage>
        <taxon>Eukaryota</taxon>
        <taxon>Viridiplantae</taxon>
        <taxon>Streptophyta</taxon>
        <taxon>Embryophyta</taxon>
        <taxon>Tracheophyta</taxon>
        <taxon>Spermatophyta</taxon>
        <taxon>Magnoliopsida</taxon>
        <taxon>eudicotyledons</taxon>
        <taxon>Gunneridae</taxon>
        <taxon>Pentapetalae</taxon>
        <taxon>rosids</taxon>
        <taxon>fabids</taxon>
        <taxon>Cucurbitales</taxon>
        <taxon>Cucurbitaceae</taxon>
        <taxon>Benincaseae</taxon>
        <taxon>Cucumis</taxon>
    </lineage>
</organism>